<name>A0AAV4GQC9_9GAST</name>
<dbReference type="AlphaFoldDB" id="A0AAV4GQC9"/>
<reference evidence="2 3" key="1">
    <citation type="journal article" date="2021" name="Elife">
        <title>Chloroplast acquisition without the gene transfer in kleptoplastic sea slugs, Plakobranchus ocellatus.</title>
        <authorList>
            <person name="Maeda T."/>
            <person name="Takahashi S."/>
            <person name="Yoshida T."/>
            <person name="Shimamura S."/>
            <person name="Takaki Y."/>
            <person name="Nagai Y."/>
            <person name="Toyoda A."/>
            <person name="Suzuki Y."/>
            <person name="Arimoto A."/>
            <person name="Ishii H."/>
            <person name="Satoh N."/>
            <person name="Nishiyama T."/>
            <person name="Hasebe M."/>
            <person name="Maruyama T."/>
            <person name="Minagawa J."/>
            <person name="Obokata J."/>
            <person name="Shigenobu S."/>
        </authorList>
    </citation>
    <scope>NUCLEOTIDE SEQUENCE [LARGE SCALE GENOMIC DNA]</scope>
</reference>
<evidence type="ECO:0000256" key="1">
    <source>
        <dbReference type="SAM" id="MobiDB-lite"/>
    </source>
</evidence>
<feature type="compositionally biased region" description="Acidic residues" evidence="1">
    <location>
        <begin position="175"/>
        <end position="204"/>
    </location>
</feature>
<protein>
    <submittedName>
        <fullName evidence="2">Uncharacterized protein</fullName>
    </submittedName>
</protein>
<organism evidence="2 3">
    <name type="scientific">Elysia marginata</name>
    <dbReference type="NCBI Taxonomy" id="1093978"/>
    <lineage>
        <taxon>Eukaryota</taxon>
        <taxon>Metazoa</taxon>
        <taxon>Spiralia</taxon>
        <taxon>Lophotrochozoa</taxon>
        <taxon>Mollusca</taxon>
        <taxon>Gastropoda</taxon>
        <taxon>Heterobranchia</taxon>
        <taxon>Euthyneura</taxon>
        <taxon>Panpulmonata</taxon>
        <taxon>Sacoglossa</taxon>
        <taxon>Placobranchoidea</taxon>
        <taxon>Plakobranchidae</taxon>
        <taxon>Elysia</taxon>
    </lineage>
</organism>
<keyword evidence="3" id="KW-1185">Reference proteome</keyword>
<evidence type="ECO:0000313" key="2">
    <source>
        <dbReference type="EMBL" id="GFR87983.1"/>
    </source>
</evidence>
<dbReference type="SUPFAM" id="SSF48371">
    <property type="entry name" value="ARM repeat"/>
    <property type="match status" value="1"/>
</dbReference>
<dbReference type="EMBL" id="BMAT01005130">
    <property type="protein sequence ID" value="GFR87983.1"/>
    <property type="molecule type" value="Genomic_DNA"/>
</dbReference>
<feature type="region of interest" description="Disordered" evidence="1">
    <location>
        <begin position="160"/>
        <end position="204"/>
    </location>
</feature>
<gene>
    <name evidence="2" type="ORF">ElyMa_002505900</name>
</gene>
<proteinExistence type="predicted"/>
<comment type="caution">
    <text evidence="2">The sequence shown here is derived from an EMBL/GenBank/DDBJ whole genome shotgun (WGS) entry which is preliminary data.</text>
</comment>
<dbReference type="Proteomes" id="UP000762676">
    <property type="component" value="Unassembled WGS sequence"/>
</dbReference>
<dbReference type="InterPro" id="IPR016024">
    <property type="entry name" value="ARM-type_fold"/>
</dbReference>
<sequence length="204" mass="22298">MCEKPFSGIKLTNEGSTLGPNGWRAECLPLHHDAILVVDEPNRLVKRCTLTYQSIRGPAAAPQGAVNCRRESGLSTGSVPALPATQWRHSGRLRATAGGHCCPSQTCLFRGVNPPARAPSPGNNSFTERAPSHLTPELEALDPLACVEARQQQSFKIEMCGEPWSSMYAPNRALDDDDDDDDDDDHDDDDDDDDDHDDDDDDFP</sequence>
<accession>A0AAV4GQC9</accession>
<evidence type="ECO:0000313" key="3">
    <source>
        <dbReference type="Proteomes" id="UP000762676"/>
    </source>
</evidence>